<evidence type="ECO:0000313" key="3">
    <source>
        <dbReference type="Proteomes" id="UP001476798"/>
    </source>
</evidence>
<keyword evidence="1" id="KW-1133">Transmembrane helix</keyword>
<sequence>MGTILCDEVICEDTADCDDPYIPDGECCPPGKNGDDVSGLFSFNLCLLLKQLLLTWFGILLCLKVTFFLGVFKRVSPVKLVVPVSADLLALRVRPVLQEVVDLRDPRDHVVSLATQDLLDPLDLLAQLDFRDFLAPLVRREREELVESLVVLDPVVPLESVYGAPGARGFPGSDGAAGGKVSSLTRSKIFTNSWIQKWTPPA</sequence>
<keyword evidence="3" id="KW-1185">Reference proteome</keyword>
<accession>A0ABV0NS95</accession>
<gene>
    <name evidence="2" type="ORF">GOODEAATRI_006340</name>
</gene>
<keyword evidence="1" id="KW-0812">Transmembrane</keyword>
<comment type="caution">
    <text evidence="2">The sequence shown here is derived from an EMBL/GenBank/DDBJ whole genome shotgun (WGS) entry which is preliminary data.</text>
</comment>
<organism evidence="2 3">
    <name type="scientific">Goodea atripinnis</name>
    <dbReference type="NCBI Taxonomy" id="208336"/>
    <lineage>
        <taxon>Eukaryota</taxon>
        <taxon>Metazoa</taxon>
        <taxon>Chordata</taxon>
        <taxon>Craniata</taxon>
        <taxon>Vertebrata</taxon>
        <taxon>Euteleostomi</taxon>
        <taxon>Actinopterygii</taxon>
        <taxon>Neopterygii</taxon>
        <taxon>Teleostei</taxon>
        <taxon>Neoteleostei</taxon>
        <taxon>Acanthomorphata</taxon>
        <taxon>Ovalentaria</taxon>
        <taxon>Atherinomorphae</taxon>
        <taxon>Cyprinodontiformes</taxon>
        <taxon>Goodeidae</taxon>
        <taxon>Goodea</taxon>
    </lineage>
</organism>
<name>A0ABV0NS95_9TELE</name>
<proteinExistence type="predicted"/>
<reference evidence="2 3" key="1">
    <citation type="submission" date="2021-06" db="EMBL/GenBank/DDBJ databases">
        <authorList>
            <person name="Palmer J.M."/>
        </authorList>
    </citation>
    <scope>NUCLEOTIDE SEQUENCE [LARGE SCALE GENOMIC DNA]</scope>
    <source>
        <strain evidence="2 3">GA_2019</strain>
        <tissue evidence="2">Muscle</tissue>
    </source>
</reference>
<dbReference type="EMBL" id="JAHRIO010050276">
    <property type="protein sequence ID" value="MEQ2174292.1"/>
    <property type="molecule type" value="Genomic_DNA"/>
</dbReference>
<keyword evidence="1" id="KW-0472">Membrane</keyword>
<evidence type="ECO:0000256" key="1">
    <source>
        <dbReference type="SAM" id="Phobius"/>
    </source>
</evidence>
<protein>
    <submittedName>
        <fullName evidence="2">Uncharacterized protein</fullName>
    </submittedName>
</protein>
<feature type="transmembrane region" description="Helical" evidence="1">
    <location>
        <begin position="53"/>
        <end position="72"/>
    </location>
</feature>
<evidence type="ECO:0000313" key="2">
    <source>
        <dbReference type="EMBL" id="MEQ2174292.1"/>
    </source>
</evidence>
<dbReference type="Proteomes" id="UP001476798">
    <property type="component" value="Unassembled WGS sequence"/>
</dbReference>